<evidence type="ECO:0000313" key="2">
    <source>
        <dbReference type="Proteomes" id="UP000615446"/>
    </source>
</evidence>
<accession>A0A8H3LQB4</accession>
<comment type="caution">
    <text evidence="1">The sequence shown here is derived from an EMBL/GenBank/DDBJ whole genome shotgun (WGS) entry which is preliminary data.</text>
</comment>
<organism evidence="1 2">
    <name type="scientific">Rhizophagus clarus</name>
    <dbReference type="NCBI Taxonomy" id="94130"/>
    <lineage>
        <taxon>Eukaryota</taxon>
        <taxon>Fungi</taxon>
        <taxon>Fungi incertae sedis</taxon>
        <taxon>Mucoromycota</taxon>
        <taxon>Glomeromycotina</taxon>
        <taxon>Glomeromycetes</taxon>
        <taxon>Glomerales</taxon>
        <taxon>Glomeraceae</taxon>
        <taxon>Rhizophagus</taxon>
    </lineage>
</organism>
<evidence type="ECO:0000313" key="1">
    <source>
        <dbReference type="EMBL" id="GES92907.1"/>
    </source>
</evidence>
<gene>
    <name evidence="1" type="ORF">RCL2_001966600</name>
</gene>
<dbReference type="Proteomes" id="UP000615446">
    <property type="component" value="Unassembled WGS sequence"/>
</dbReference>
<name>A0A8H3LQB4_9GLOM</name>
<dbReference type="EMBL" id="BLAL01000218">
    <property type="protein sequence ID" value="GES92907.1"/>
    <property type="molecule type" value="Genomic_DNA"/>
</dbReference>
<dbReference type="AlphaFoldDB" id="A0A8H3LQB4"/>
<reference evidence="1" key="1">
    <citation type="submission" date="2019-10" db="EMBL/GenBank/DDBJ databases">
        <title>Conservation and host-specific expression of non-tandemly repeated heterogenous ribosome RNA gene in arbuscular mycorrhizal fungi.</title>
        <authorList>
            <person name="Maeda T."/>
            <person name="Kobayashi Y."/>
            <person name="Nakagawa T."/>
            <person name="Ezawa T."/>
            <person name="Yamaguchi K."/>
            <person name="Bino T."/>
            <person name="Nishimoto Y."/>
            <person name="Shigenobu S."/>
            <person name="Kawaguchi M."/>
        </authorList>
    </citation>
    <scope>NUCLEOTIDE SEQUENCE</scope>
    <source>
        <strain evidence="1">HR1</strain>
    </source>
</reference>
<sequence>MWARFIGASSIVAVFVTNTSKVSHPQERYHTKKEIQTSDYHPHYNNHPHYQFQYQFKPTYPAFSRYAQTVDISESSNFTKKHKSNGSKSSKRSINLTFLKQKVIRLTRKKRKKFSIIKYIFFVNVKEYRTFFDVRNNVRHPEHPEHRGCQALKLNDDERFNERNKRVTKKEKMCGARNINETGKEYVRQFRYLARNDSSELRDQLKLYCFLCKDFKLDQNPESYMLIIIRVKNLKKFCAVIRHTCIICKCIQRNVAEDEERAGNAKIAQGIAEDELGISKGLLAELQDRHNRLQNNHD</sequence>
<proteinExistence type="predicted"/>
<protein>
    <submittedName>
        <fullName evidence="1">Uncharacterized protein</fullName>
    </submittedName>
</protein>